<evidence type="ECO:0000259" key="7">
    <source>
        <dbReference type="PROSITE" id="PS51085"/>
    </source>
</evidence>
<keyword evidence="4" id="KW-0408">Iron</keyword>
<dbReference type="PRINTS" id="PR00355">
    <property type="entry name" value="ADRENODOXIN"/>
</dbReference>
<reference evidence="8 9" key="1">
    <citation type="submission" date="2018-08" db="EMBL/GenBank/DDBJ databases">
        <title>Erythrobacter zhengii sp.nov., a bacterium isolated from deep-sea sediment.</title>
        <authorList>
            <person name="Fang C."/>
            <person name="Wu Y.-H."/>
            <person name="Sun C."/>
            <person name="Wang H."/>
            <person name="Cheng H."/>
            <person name="Meng F.-X."/>
            <person name="Wang C.-S."/>
            <person name="Xu X.-W."/>
        </authorList>
    </citation>
    <scope>NUCLEOTIDE SEQUENCE [LARGE SCALE GENOMIC DNA]</scope>
    <source>
        <strain evidence="8 9">CCTCC AB 2015396</strain>
    </source>
</reference>
<dbReference type="GO" id="GO:0051537">
    <property type="term" value="F:2 iron, 2 sulfur cluster binding"/>
    <property type="evidence" value="ECO:0007669"/>
    <property type="project" value="UniProtKB-KW"/>
</dbReference>
<comment type="similarity">
    <text evidence="1">Belongs to the adrenodoxin/putidaredoxin family.</text>
</comment>
<sequence>MITFTLTDRDGKTHAIKTTPDGTLMEAIRDYGLTDEFALCGGHCSCATCHVIIDEAFLPRLSPVSRDEGGLLDGSDHRAAGSRLACQVPLDATLDLAHITVAPVD</sequence>
<dbReference type="EMBL" id="QXFM01000135">
    <property type="protein sequence ID" value="RIV81619.1"/>
    <property type="molecule type" value="Genomic_DNA"/>
</dbReference>
<evidence type="ECO:0000256" key="4">
    <source>
        <dbReference type="ARBA" id="ARBA00023004"/>
    </source>
</evidence>
<keyword evidence="3" id="KW-0479">Metal-binding</keyword>
<gene>
    <name evidence="8" type="ORF">D2V17_17035</name>
</gene>
<protein>
    <submittedName>
        <fullName evidence="8">Ferredoxin</fullName>
    </submittedName>
</protein>
<dbReference type="InterPro" id="IPR036010">
    <property type="entry name" value="2Fe-2S_ferredoxin-like_sf"/>
</dbReference>
<dbReference type="AlphaFoldDB" id="A0A3A1P1T1"/>
<organism evidence="8 9">
    <name type="scientific">Aurantiacibacter xanthus</name>
    <dbReference type="NCBI Taxonomy" id="1784712"/>
    <lineage>
        <taxon>Bacteria</taxon>
        <taxon>Pseudomonadati</taxon>
        <taxon>Pseudomonadota</taxon>
        <taxon>Alphaproteobacteria</taxon>
        <taxon>Sphingomonadales</taxon>
        <taxon>Erythrobacteraceae</taxon>
        <taxon>Aurantiacibacter</taxon>
    </lineage>
</organism>
<dbReference type="InterPro" id="IPR001055">
    <property type="entry name" value="Adrenodoxin-like"/>
</dbReference>
<dbReference type="PANTHER" id="PTHR23426">
    <property type="entry name" value="FERREDOXIN/ADRENODOXIN"/>
    <property type="match status" value="1"/>
</dbReference>
<dbReference type="CDD" id="cd00207">
    <property type="entry name" value="fer2"/>
    <property type="match status" value="1"/>
</dbReference>
<dbReference type="SUPFAM" id="SSF54292">
    <property type="entry name" value="2Fe-2S ferredoxin-like"/>
    <property type="match status" value="1"/>
</dbReference>
<evidence type="ECO:0000256" key="6">
    <source>
        <dbReference type="ARBA" id="ARBA00034078"/>
    </source>
</evidence>
<evidence type="ECO:0000256" key="2">
    <source>
        <dbReference type="ARBA" id="ARBA00022714"/>
    </source>
</evidence>
<comment type="cofactor">
    <cofactor evidence="6">
        <name>[2Fe-2S] cluster</name>
        <dbReference type="ChEBI" id="CHEBI:190135"/>
    </cofactor>
</comment>
<dbReference type="Proteomes" id="UP000265366">
    <property type="component" value="Unassembled WGS sequence"/>
</dbReference>
<name>A0A3A1P1T1_9SPHN</name>
<dbReference type="GO" id="GO:0140647">
    <property type="term" value="P:P450-containing electron transport chain"/>
    <property type="evidence" value="ECO:0007669"/>
    <property type="project" value="InterPro"/>
</dbReference>
<dbReference type="Pfam" id="PF00111">
    <property type="entry name" value="Fer2"/>
    <property type="match status" value="1"/>
</dbReference>
<dbReference type="InterPro" id="IPR012675">
    <property type="entry name" value="Beta-grasp_dom_sf"/>
</dbReference>
<dbReference type="PANTHER" id="PTHR23426:SF65">
    <property type="entry name" value="FERREDOXIN-2, MITOCHONDRIAL"/>
    <property type="match status" value="1"/>
</dbReference>
<keyword evidence="5" id="KW-0411">Iron-sulfur</keyword>
<dbReference type="InterPro" id="IPR001041">
    <property type="entry name" value="2Fe-2S_ferredoxin-type"/>
</dbReference>
<feature type="domain" description="2Fe-2S ferredoxin-type" evidence="7">
    <location>
        <begin position="1"/>
        <end position="105"/>
    </location>
</feature>
<dbReference type="OrthoDB" id="9799640at2"/>
<keyword evidence="9" id="KW-1185">Reference proteome</keyword>
<evidence type="ECO:0000256" key="1">
    <source>
        <dbReference type="ARBA" id="ARBA00010914"/>
    </source>
</evidence>
<accession>A0A3A1P1T1</accession>
<evidence type="ECO:0000256" key="5">
    <source>
        <dbReference type="ARBA" id="ARBA00023014"/>
    </source>
</evidence>
<evidence type="ECO:0000313" key="9">
    <source>
        <dbReference type="Proteomes" id="UP000265366"/>
    </source>
</evidence>
<comment type="caution">
    <text evidence="8">The sequence shown here is derived from an EMBL/GenBank/DDBJ whole genome shotgun (WGS) entry which is preliminary data.</text>
</comment>
<dbReference type="GO" id="GO:0009055">
    <property type="term" value="F:electron transfer activity"/>
    <property type="evidence" value="ECO:0007669"/>
    <property type="project" value="TreeGrafter"/>
</dbReference>
<dbReference type="GO" id="GO:0046872">
    <property type="term" value="F:metal ion binding"/>
    <property type="evidence" value="ECO:0007669"/>
    <property type="project" value="UniProtKB-KW"/>
</dbReference>
<evidence type="ECO:0000313" key="8">
    <source>
        <dbReference type="EMBL" id="RIV81619.1"/>
    </source>
</evidence>
<dbReference type="PROSITE" id="PS51085">
    <property type="entry name" value="2FE2S_FER_2"/>
    <property type="match status" value="1"/>
</dbReference>
<keyword evidence="2" id="KW-0001">2Fe-2S</keyword>
<evidence type="ECO:0000256" key="3">
    <source>
        <dbReference type="ARBA" id="ARBA00022723"/>
    </source>
</evidence>
<dbReference type="Gene3D" id="3.10.20.30">
    <property type="match status" value="1"/>
</dbReference>
<proteinExistence type="inferred from homology"/>
<dbReference type="RefSeq" id="WP_119594181.1">
    <property type="nucleotide sequence ID" value="NZ_QXFM01000135.1"/>
</dbReference>